<dbReference type="Proteomes" id="UP000265515">
    <property type="component" value="Unassembled WGS sequence"/>
</dbReference>
<comment type="caution">
    <text evidence="1">The sequence shown here is derived from an EMBL/GenBank/DDBJ whole genome shotgun (WGS) entry which is preliminary data.</text>
</comment>
<dbReference type="Gramene" id="GBG69253">
    <property type="protein sequence ID" value="GBG69253"/>
    <property type="gene ID" value="CBR_g3951"/>
</dbReference>
<evidence type="ECO:0000313" key="2">
    <source>
        <dbReference type="Proteomes" id="UP000265515"/>
    </source>
</evidence>
<dbReference type="EMBL" id="BFEA01000112">
    <property type="protein sequence ID" value="GBG69253.1"/>
    <property type="molecule type" value="Genomic_DNA"/>
</dbReference>
<evidence type="ECO:0000313" key="1">
    <source>
        <dbReference type="EMBL" id="GBG69253.1"/>
    </source>
</evidence>
<keyword evidence="2" id="KW-1185">Reference proteome</keyword>
<organism evidence="1 2">
    <name type="scientific">Chara braunii</name>
    <name type="common">Braun's stonewort</name>
    <dbReference type="NCBI Taxonomy" id="69332"/>
    <lineage>
        <taxon>Eukaryota</taxon>
        <taxon>Viridiplantae</taxon>
        <taxon>Streptophyta</taxon>
        <taxon>Charophyceae</taxon>
        <taxon>Charales</taxon>
        <taxon>Characeae</taxon>
        <taxon>Chara</taxon>
    </lineage>
</organism>
<accession>A0A388KGZ6</accession>
<reference evidence="1 2" key="1">
    <citation type="journal article" date="2018" name="Cell">
        <title>The Chara Genome: Secondary Complexity and Implications for Plant Terrestrialization.</title>
        <authorList>
            <person name="Nishiyama T."/>
            <person name="Sakayama H."/>
            <person name="Vries J.D."/>
            <person name="Buschmann H."/>
            <person name="Saint-Marcoux D."/>
            <person name="Ullrich K.K."/>
            <person name="Haas F.B."/>
            <person name="Vanderstraeten L."/>
            <person name="Becker D."/>
            <person name="Lang D."/>
            <person name="Vosolsobe S."/>
            <person name="Rombauts S."/>
            <person name="Wilhelmsson P.K.I."/>
            <person name="Janitza P."/>
            <person name="Kern R."/>
            <person name="Heyl A."/>
            <person name="Rumpler F."/>
            <person name="Villalobos L.I.A.C."/>
            <person name="Clay J.M."/>
            <person name="Skokan R."/>
            <person name="Toyoda A."/>
            <person name="Suzuki Y."/>
            <person name="Kagoshima H."/>
            <person name="Schijlen E."/>
            <person name="Tajeshwar N."/>
            <person name="Catarino B."/>
            <person name="Hetherington A.J."/>
            <person name="Saltykova A."/>
            <person name="Bonnot C."/>
            <person name="Breuninger H."/>
            <person name="Symeonidi A."/>
            <person name="Radhakrishnan G.V."/>
            <person name="Van Nieuwerburgh F."/>
            <person name="Deforce D."/>
            <person name="Chang C."/>
            <person name="Karol K.G."/>
            <person name="Hedrich R."/>
            <person name="Ulvskov P."/>
            <person name="Glockner G."/>
            <person name="Delwiche C.F."/>
            <person name="Petrasek J."/>
            <person name="Van de Peer Y."/>
            <person name="Friml J."/>
            <person name="Beilby M."/>
            <person name="Dolan L."/>
            <person name="Kohara Y."/>
            <person name="Sugano S."/>
            <person name="Fujiyama A."/>
            <person name="Delaux P.-M."/>
            <person name="Quint M."/>
            <person name="TheiBen G."/>
            <person name="Hagemann M."/>
            <person name="Harholt J."/>
            <person name="Dunand C."/>
            <person name="Zachgo S."/>
            <person name="Langdale J."/>
            <person name="Maumus F."/>
            <person name="Straeten D.V.D."/>
            <person name="Gould S.B."/>
            <person name="Rensing S.A."/>
        </authorList>
    </citation>
    <scope>NUCLEOTIDE SEQUENCE [LARGE SCALE GENOMIC DNA]</scope>
    <source>
        <strain evidence="1 2">S276</strain>
    </source>
</reference>
<protein>
    <submittedName>
        <fullName evidence="1">Uncharacterized protein</fullName>
    </submittedName>
</protein>
<proteinExistence type="predicted"/>
<sequence>MPARSTLLEQLGRAEAEIFALVQQQTDRAREAATARLSVKEMSDRLLAMQAELEKQKANAEDVMYVPKRHIYFSSLPQFMVVQAPVLHSRPDMAGPGDRP</sequence>
<gene>
    <name evidence="1" type="ORF">CBR_g3951</name>
</gene>
<dbReference type="AlphaFoldDB" id="A0A388KGZ6"/>
<name>A0A388KGZ6_CHABU</name>